<protein>
    <submittedName>
        <fullName evidence="3">Acetyl esterase/lipase</fullName>
    </submittedName>
</protein>
<dbReference type="InterPro" id="IPR049492">
    <property type="entry name" value="BD-FAE-like_dom"/>
</dbReference>
<sequence>MTTTTLPRIPESLYRLMDEIGPRWGSSVQANVRTMIEAYSEVLKDAPKEGTAHRDLPYGDDPRQRLDVYAPNARNDGLRPILMFVHGGAFVEGDKDRTDEIYSNVLWYFARHGIVGVNVEFRLAPTHTFPSGTQDIGAAVAWVKAHAADYGGDPDRIFLMGHSAGGAHSAHYAYDARYHPEGGHGLAGLIVVSGRVRAENSAENPNAKRVEAYYGTSVDDMAAGSAISHVSAESLPTMIAVAQYENPLIDVHCAELFATLSQVRRRAPRFVWLPRHNHTSIIAHFNTHEEVLGKHVLEFIESGI</sequence>
<dbReference type="Gene3D" id="3.40.50.1820">
    <property type="entry name" value="alpha/beta hydrolase"/>
    <property type="match status" value="1"/>
</dbReference>
<dbReference type="InterPro" id="IPR050300">
    <property type="entry name" value="GDXG_lipolytic_enzyme"/>
</dbReference>
<evidence type="ECO:0000259" key="2">
    <source>
        <dbReference type="Pfam" id="PF20434"/>
    </source>
</evidence>
<evidence type="ECO:0000256" key="1">
    <source>
        <dbReference type="ARBA" id="ARBA00022801"/>
    </source>
</evidence>
<dbReference type="PANTHER" id="PTHR48081:SF33">
    <property type="entry name" value="KYNURENINE FORMAMIDASE"/>
    <property type="match status" value="1"/>
</dbReference>
<dbReference type="InterPro" id="IPR029058">
    <property type="entry name" value="AB_hydrolase_fold"/>
</dbReference>
<dbReference type="SUPFAM" id="SSF53474">
    <property type="entry name" value="alpha/beta-Hydrolases"/>
    <property type="match status" value="1"/>
</dbReference>
<evidence type="ECO:0000313" key="4">
    <source>
        <dbReference type="Proteomes" id="UP000542125"/>
    </source>
</evidence>
<keyword evidence="4" id="KW-1185">Reference proteome</keyword>
<organism evidence="3 4">
    <name type="scientific">Pigmentiphaga litoralis</name>
    <dbReference type="NCBI Taxonomy" id="516702"/>
    <lineage>
        <taxon>Bacteria</taxon>
        <taxon>Pseudomonadati</taxon>
        <taxon>Pseudomonadota</taxon>
        <taxon>Betaproteobacteria</taxon>
        <taxon>Burkholderiales</taxon>
        <taxon>Alcaligenaceae</taxon>
        <taxon>Pigmentiphaga</taxon>
    </lineage>
</organism>
<dbReference type="PANTHER" id="PTHR48081">
    <property type="entry name" value="AB HYDROLASE SUPERFAMILY PROTEIN C4A8.06C"/>
    <property type="match status" value="1"/>
</dbReference>
<dbReference type="GO" id="GO:0016787">
    <property type="term" value="F:hydrolase activity"/>
    <property type="evidence" value="ECO:0007669"/>
    <property type="project" value="UniProtKB-KW"/>
</dbReference>
<dbReference type="EMBL" id="JACBYR010000001">
    <property type="protein sequence ID" value="NYE81859.1"/>
    <property type="molecule type" value="Genomic_DNA"/>
</dbReference>
<keyword evidence="1" id="KW-0378">Hydrolase</keyword>
<comment type="caution">
    <text evidence="3">The sequence shown here is derived from an EMBL/GenBank/DDBJ whole genome shotgun (WGS) entry which is preliminary data.</text>
</comment>
<dbReference type="Pfam" id="PF20434">
    <property type="entry name" value="BD-FAE"/>
    <property type="match status" value="1"/>
</dbReference>
<dbReference type="Proteomes" id="UP000542125">
    <property type="component" value="Unassembled WGS sequence"/>
</dbReference>
<name>A0A7Y9IT72_9BURK</name>
<dbReference type="AlphaFoldDB" id="A0A7Y9IT72"/>
<dbReference type="RefSeq" id="WP_179584197.1">
    <property type="nucleotide sequence ID" value="NZ_JACBYR010000001.1"/>
</dbReference>
<evidence type="ECO:0000313" key="3">
    <source>
        <dbReference type="EMBL" id="NYE81859.1"/>
    </source>
</evidence>
<accession>A0A7Y9IT72</accession>
<proteinExistence type="predicted"/>
<gene>
    <name evidence="3" type="ORF">FHW18_001130</name>
</gene>
<reference evidence="3 4" key="1">
    <citation type="submission" date="2020-07" db="EMBL/GenBank/DDBJ databases">
        <title>Genomic Encyclopedia of Type Strains, Phase IV (KMG-V): Genome sequencing to study the core and pangenomes of soil and plant-associated prokaryotes.</title>
        <authorList>
            <person name="Whitman W."/>
        </authorList>
    </citation>
    <scope>NUCLEOTIDE SEQUENCE [LARGE SCALE GENOMIC DNA]</scope>
    <source>
        <strain evidence="3 4">SAS40</strain>
    </source>
</reference>
<feature type="domain" description="BD-FAE-like" evidence="2">
    <location>
        <begin position="66"/>
        <end position="170"/>
    </location>
</feature>